<keyword evidence="3" id="KW-0238">DNA-binding</keyword>
<keyword evidence="3" id="KW-0378">Hydrolase</keyword>
<dbReference type="HAMAP" id="MF_01488">
    <property type="entry name" value="RecD2"/>
    <property type="match status" value="1"/>
</dbReference>
<dbReference type="InterPro" id="IPR041451">
    <property type="entry name" value="RecD2_SH13"/>
</dbReference>
<comment type="similarity">
    <text evidence="3">Belongs to the RecD family. RecD2 subfamily.</text>
</comment>
<dbReference type="InterPro" id="IPR027417">
    <property type="entry name" value="P-loop_NTPase"/>
</dbReference>
<keyword evidence="3" id="KW-0347">Helicase</keyword>
<dbReference type="RefSeq" id="WP_236629917.1">
    <property type="nucleotide sequence ID" value="NZ_JASBQV010000006.1"/>
</dbReference>
<comment type="caution">
    <text evidence="6">The sequence shown here is derived from an EMBL/GenBank/DDBJ whole genome shotgun (WGS) entry which is preliminary data.</text>
</comment>
<dbReference type="EC" id="5.6.2.3" evidence="3"/>
<dbReference type="InterPro" id="IPR010994">
    <property type="entry name" value="RuvA_2-like"/>
</dbReference>
<dbReference type="SMART" id="SM00382">
    <property type="entry name" value="AAA"/>
    <property type="match status" value="1"/>
</dbReference>
<keyword evidence="7" id="KW-1185">Reference proteome</keyword>
<dbReference type="InterPro" id="IPR050534">
    <property type="entry name" value="Coronavir_polyprotein_1ab"/>
</dbReference>
<dbReference type="NCBIfam" id="TIGR01448">
    <property type="entry name" value="recD_rel"/>
    <property type="match status" value="1"/>
</dbReference>
<dbReference type="Pfam" id="PF18335">
    <property type="entry name" value="SH3_13"/>
    <property type="match status" value="1"/>
</dbReference>
<keyword evidence="1 3" id="KW-0547">Nucleotide-binding</keyword>
<evidence type="ECO:0000256" key="3">
    <source>
        <dbReference type="HAMAP-Rule" id="MF_01488"/>
    </source>
</evidence>
<dbReference type="Pfam" id="PF13245">
    <property type="entry name" value="AAA_19"/>
    <property type="match status" value="1"/>
</dbReference>
<gene>
    <name evidence="3" type="primary">recD2</name>
    <name evidence="6" type="ORF">QK289_05930</name>
</gene>
<dbReference type="Gene3D" id="1.10.150.20">
    <property type="entry name" value="5' to 3' exonuclease, C-terminal subdomain"/>
    <property type="match status" value="1"/>
</dbReference>
<dbReference type="Pfam" id="PF13538">
    <property type="entry name" value="UvrD_C_2"/>
    <property type="match status" value="1"/>
</dbReference>
<name>A0ABT6R117_9BACL</name>
<dbReference type="PANTHER" id="PTHR43788:SF6">
    <property type="entry name" value="DNA HELICASE B"/>
    <property type="match status" value="1"/>
</dbReference>
<dbReference type="Gene3D" id="1.10.10.2220">
    <property type="match status" value="1"/>
</dbReference>
<evidence type="ECO:0000313" key="6">
    <source>
        <dbReference type="EMBL" id="MDI3234538.1"/>
    </source>
</evidence>
<keyword evidence="3" id="KW-0413">Isomerase</keyword>
<dbReference type="InterPro" id="IPR055446">
    <property type="entry name" value="RecD2_N_OB"/>
</dbReference>
<dbReference type="Gene3D" id="2.30.30.940">
    <property type="match status" value="1"/>
</dbReference>
<dbReference type="SUPFAM" id="SSF52540">
    <property type="entry name" value="P-loop containing nucleoside triphosphate hydrolases"/>
    <property type="match status" value="1"/>
</dbReference>
<feature type="domain" description="AAA+ ATPase" evidence="5">
    <location>
        <begin position="348"/>
        <end position="543"/>
    </location>
</feature>
<dbReference type="Pfam" id="PF23139">
    <property type="entry name" value="OB_YrrC"/>
    <property type="match status" value="1"/>
</dbReference>
<evidence type="ECO:0000256" key="2">
    <source>
        <dbReference type="ARBA" id="ARBA00022840"/>
    </source>
</evidence>
<dbReference type="Pfam" id="PF14490">
    <property type="entry name" value="HHH_RecD2"/>
    <property type="match status" value="1"/>
</dbReference>
<feature type="domain" description="Helix-hairpin-helix DNA-binding motif class 1" evidence="4">
    <location>
        <begin position="98"/>
        <end position="119"/>
    </location>
</feature>
<feature type="domain" description="Helix-hairpin-helix DNA-binding motif class 1" evidence="4">
    <location>
        <begin position="133"/>
        <end position="152"/>
    </location>
</feature>
<evidence type="ECO:0000313" key="7">
    <source>
        <dbReference type="Proteomes" id="UP001243286"/>
    </source>
</evidence>
<dbReference type="Proteomes" id="UP001243286">
    <property type="component" value="Unassembled WGS sequence"/>
</dbReference>
<dbReference type="PANTHER" id="PTHR43788">
    <property type="entry name" value="DNA2/NAM7 HELICASE FAMILY MEMBER"/>
    <property type="match status" value="1"/>
</dbReference>
<sequence length="748" mass="82903">MKKVGGAMEHPHHVVGRVKRVLFSSEEEAHSIVLITIKEKNFELKETELVVTGTGVGIELGGTYQAFGRLIDHPRFGKQLKAELIRRSVPMTKHAAVRFLTNGSFTGIGPKTAKNIVDALGEDAIDVILKDSKALDRVPGLKQKQADVIFSRLATLYGVDQLMLFLAPFDVTPKLAAKIYAAYEGDAMARIRENPYSLMYEVSGIGFKTADQIASHLGLVGLHPERVAASIMHILEQEAAEGHAFATVESLLQRAPRLLGEDPGERLEQAIELLLTEDKVKLEEGCLYLPTIFYAEVRAAKELARVMANGSEQEVDVATILSAIGQLEERFGMEYAVQQREAIELAVKAPLMVLTGGPGTGKTTVIKGILHALQEIHDWPLEKSQVKSGEVYPYVLVAPTGRAAKRLSEATDVPAMTIHRLLKYDGTNFQLNEDQPITGKVLIIDESSMIDIYLLSSLLRAVPNGMKILFVGDRDQLPSVGPGQVLADLMDTDGIPVVRLNVVHRQAEDSSILRLAHDLKNRVTSADLLAPLSDRRFYSLAPQESLRGIAAFAEKALAKGYSKFDVQILAPTYRGQVGIDELNIVLQQVYNPEAPKKREVKQGTRIYRSGDKILQLVNNAEENVYNGDIGEIVNIFFAKENVDKVDKIIARFDQTEVEYNRSDWDQFTHAYAITIHKAQGSEFPIVLMPVFFTGAFKHSRNLIYTAVTRAKASLLLFGDPRAFYKASQEEEPRRRTRLIERLGGMTKT</sequence>
<dbReference type="InterPro" id="IPR029493">
    <property type="entry name" value="RecD2-like_HHH"/>
</dbReference>
<protein>
    <recommendedName>
        <fullName evidence="3">ATP-dependent RecD2 DNA helicase</fullName>
        <ecNumber evidence="3">5.6.2.3</ecNumber>
    </recommendedName>
    <alternativeName>
        <fullName evidence="3">DNA 5'-3' helicase subunit RecD2</fullName>
    </alternativeName>
</protein>
<evidence type="ECO:0000259" key="4">
    <source>
        <dbReference type="SMART" id="SM00278"/>
    </source>
</evidence>
<dbReference type="CDD" id="cd18809">
    <property type="entry name" value="SF1_C_RecD"/>
    <property type="match status" value="1"/>
</dbReference>
<organism evidence="6 7">
    <name type="scientific">Exiguobacterium antarcticum</name>
    <dbReference type="NCBI Taxonomy" id="132920"/>
    <lineage>
        <taxon>Bacteria</taxon>
        <taxon>Bacillati</taxon>
        <taxon>Bacillota</taxon>
        <taxon>Bacilli</taxon>
        <taxon>Bacillales</taxon>
        <taxon>Bacillales Family XII. Incertae Sedis</taxon>
        <taxon>Exiguobacterium</taxon>
    </lineage>
</organism>
<reference evidence="6 7" key="1">
    <citation type="submission" date="2023-04" db="EMBL/GenBank/DDBJ databases">
        <title>Antarctic isolates genomes.</title>
        <authorList>
            <person name="Dimov S.G."/>
        </authorList>
    </citation>
    <scope>NUCLEOTIDE SEQUENCE [LARGE SCALE GENOMIC DNA]</scope>
    <source>
        <strain evidence="6 7">AL19</strain>
    </source>
</reference>
<dbReference type="InterPro" id="IPR027785">
    <property type="entry name" value="UvrD-like_helicase_C"/>
</dbReference>
<dbReference type="InterPro" id="IPR003593">
    <property type="entry name" value="AAA+_ATPase"/>
</dbReference>
<dbReference type="SMART" id="SM00278">
    <property type="entry name" value="HhH1"/>
    <property type="match status" value="3"/>
</dbReference>
<dbReference type="Pfam" id="PF14520">
    <property type="entry name" value="HHH_5"/>
    <property type="match status" value="1"/>
</dbReference>
<keyword evidence="2 3" id="KW-0067">ATP-binding</keyword>
<dbReference type="InterPro" id="IPR006345">
    <property type="entry name" value="RecD2"/>
</dbReference>
<comment type="function">
    <text evidence="3">DNA-dependent ATPase and ATP-dependent 5'-3' DNA helicase. Has no activity on blunt DNA or DNA with 3'-overhangs, requires at least 10 bases of 5'-ssDNA for helicase activity.</text>
</comment>
<dbReference type="InterPro" id="IPR003583">
    <property type="entry name" value="Hlx-hairpin-Hlx_DNA-bd_motif"/>
</dbReference>
<dbReference type="Gene3D" id="3.40.50.300">
    <property type="entry name" value="P-loop containing nucleotide triphosphate hydrolases"/>
    <property type="match status" value="2"/>
</dbReference>
<feature type="domain" description="Helix-hairpin-helix DNA-binding motif class 1" evidence="4">
    <location>
        <begin position="197"/>
        <end position="216"/>
    </location>
</feature>
<evidence type="ECO:0000256" key="1">
    <source>
        <dbReference type="ARBA" id="ARBA00022741"/>
    </source>
</evidence>
<dbReference type="CDD" id="cd17933">
    <property type="entry name" value="DEXSc_RecD-like"/>
    <property type="match status" value="1"/>
</dbReference>
<accession>A0ABT6R117</accession>
<evidence type="ECO:0000259" key="5">
    <source>
        <dbReference type="SMART" id="SM00382"/>
    </source>
</evidence>
<feature type="binding site" evidence="3">
    <location>
        <begin position="359"/>
        <end position="363"/>
    </location>
    <ligand>
        <name>ATP</name>
        <dbReference type="ChEBI" id="CHEBI:30616"/>
    </ligand>
</feature>
<dbReference type="SUPFAM" id="SSF47781">
    <property type="entry name" value="RuvA domain 2-like"/>
    <property type="match status" value="1"/>
</dbReference>
<comment type="catalytic activity">
    <reaction evidence="3">
        <text>ATP + H2O = ADP + phosphate + H(+)</text>
        <dbReference type="Rhea" id="RHEA:13065"/>
        <dbReference type="ChEBI" id="CHEBI:15377"/>
        <dbReference type="ChEBI" id="CHEBI:15378"/>
        <dbReference type="ChEBI" id="CHEBI:30616"/>
        <dbReference type="ChEBI" id="CHEBI:43474"/>
        <dbReference type="ChEBI" id="CHEBI:456216"/>
        <dbReference type="EC" id="5.6.2.3"/>
    </reaction>
</comment>
<dbReference type="EMBL" id="JASBQV010000006">
    <property type="protein sequence ID" value="MDI3234538.1"/>
    <property type="molecule type" value="Genomic_DNA"/>
</dbReference>
<proteinExistence type="inferred from homology"/>